<dbReference type="PANTHER" id="PTHR45997">
    <property type="entry name" value="DNA LIGASE 4"/>
    <property type="match status" value="1"/>
</dbReference>
<evidence type="ECO:0000256" key="1">
    <source>
        <dbReference type="ARBA" id="ARBA00022598"/>
    </source>
</evidence>
<comment type="caution">
    <text evidence="4">The sequence shown here is derived from an EMBL/GenBank/DDBJ whole genome shotgun (WGS) entry which is preliminary data.</text>
</comment>
<dbReference type="Proteomes" id="UP000298390">
    <property type="component" value="Unassembled WGS sequence"/>
</dbReference>
<feature type="compositionally biased region" description="Pro residues" evidence="2">
    <location>
        <begin position="1"/>
        <end position="13"/>
    </location>
</feature>
<name>A0A4Y9Y1G1_9APHY</name>
<dbReference type="EMBL" id="SEKV01000564">
    <property type="protein sequence ID" value="TFY55748.1"/>
    <property type="molecule type" value="Genomic_DNA"/>
</dbReference>
<proteinExistence type="predicted"/>
<dbReference type="GO" id="GO:0006297">
    <property type="term" value="P:nucleotide-excision repair, DNA gap filling"/>
    <property type="evidence" value="ECO:0007669"/>
    <property type="project" value="TreeGrafter"/>
</dbReference>
<dbReference type="PANTHER" id="PTHR45997:SF1">
    <property type="entry name" value="DNA LIGASE 4"/>
    <property type="match status" value="1"/>
</dbReference>
<dbReference type="InterPro" id="IPR036599">
    <property type="entry name" value="DNA_ligase_N_sf"/>
</dbReference>
<feature type="domain" description="DNA ligase ATP-dependent N-terminal" evidence="3">
    <location>
        <begin position="39"/>
        <end position="185"/>
    </location>
</feature>
<dbReference type="GO" id="GO:0003677">
    <property type="term" value="F:DNA binding"/>
    <property type="evidence" value="ECO:0007669"/>
    <property type="project" value="InterPro"/>
</dbReference>
<organism evidence="4 5">
    <name type="scientific">Rhodofomes roseus</name>
    <dbReference type="NCBI Taxonomy" id="34475"/>
    <lineage>
        <taxon>Eukaryota</taxon>
        <taxon>Fungi</taxon>
        <taxon>Dikarya</taxon>
        <taxon>Basidiomycota</taxon>
        <taxon>Agaricomycotina</taxon>
        <taxon>Agaricomycetes</taxon>
        <taxon>Polyporales</taxon>
        <taxon>Rhodofomes</taxon>
    </lineage>
</organism>
<dbReference type="STRING" id="34475.A0A4Y9Y1G1"/>
<evidence type="ECO:0000259" key="3">
    <source>
        <dbReference type="Pfam" id="PF04675"/>
    </source>
</evidence>
<dbReference type="SUPFAM" id="SSF117018">
    <property type="entry name" value="ATP-dependent DNA ligase DNA-binding domain"/>
    <property type="match status" value="1"/>
</dbReference>
<gene>
    <name evidence="4" type="ORF">EVJ58_g8058</name>
</gene>
<dbReference type="GO" id="GO:0032807">
    <property type="term" value="C:DNA ligase IV complex"/>
    <property type="evidence" value="ECO:0007669"/>
    <property type="project" value="TreeGrafter"/>
</dbReference>
<reference evidence="4 5" key="1">
    <citation type="submission" date="2019-01" db="EMBL/GenBank/DDBJ databases">
        <title>Genome sequencing of the rare red list fungi Fomitopsis rosea.</title>
        <authorList>
            <person name="Buettner E."/>
            <person name="Kellner H."/>
        </authorList>
    </citation>
    <scope>NUCLEOTIDE SEQUENCE [LARGE SCALE GENOMIC DNA]</scope>
    <source>
        <strain evidence="4 5">DSM 105464</strain>
    </source>
</reference>
<dbReference type="GO" id="GO:0006310">
    <property type="term" value="P:DNA recombination"/>
    <property type="evidence" value="ECO:0007669"/>
    <property type="project" value="InterPro"/>
</dbReference>
<protein>
    <recommendedName>
        <fullName evidence="3">DNA ligase ATP-dependent N-terminal domain-containing protein</fullName>
    </recommendedName>
</protein>
<dbReference type="GO" id="GO:0003910">
    <property type="term" value="F:DNA ligase (ATP) activity"/>
    <property type="evidence" value="ECO:0007669"/>
    <property type="project" value="InterPro"/>
</dbReference>
<accession>A0A4Y9Y1G1</accession>
<evidence type="ECO:0000313" key="5">
    <source>
        <dbReference type="Proteomes" id="UP000298390"/>
    </source>
</evidence>
<dbReference type="GO" id="GO:0005524">
    <property type="term" value="F:ATP binding"/>
    <property type="evidence" value="ECO:0007669"/>
    <property type="project" value="InterPro"/>
</dbReference>
<keyword evidence="1" id="KW-0436">Ligase</keyword>
<evidence type="ECO:0000313" key="4">
    <source>
        <dbReference type="EMBL" id="TFY55748.1"/>
    </source>
</evidence>
<dbReference type="GO" id="GO:0006303">
    <property type="term" value="P:double-strand break repair via nonhomologous end joining"/>
    <property type="evidence" value="ECO:0007669"/>
    <property type="project" value="TreeGrafter"/>
</dbReference>
<dbReference type="InterPro" id="IPR029710">
    <property type="entry name" value="LIG4"/>
</dbReference>
<evidence type="ECO:0000256" key="2">
    <source>
        <dbReference type="SAM" id="MobiDB-lite"/>
    </source>
</evidence>
<dbReference type="InterPro" id="IPR012308">
    <property type="entry name" value="DNA_ligase_ATP-dep_N"/>
</dbReference>
<dbReference type="Gene3D" id="1.10.3260.10">
    <property type="entry name" value="DNA ligase, ATP-dependent, N-terminal domain"/>
    <property type="match status" value="1"/>
</dbReference>
<sequence length="198" mass="22564">MLPTPAPSSPPSSPKLEAVTAEDHELVYPAPPKNRGSAPFHVLAALFDKLQNERKPEKRRKLLDSWFNKDRERAVYGLKEKNLAKTYIKLIPLGMRDPDAIRLLNWKKPTERDKSSGDFPTVLYEVVSKRSSVIEGSLTVDELNDVLDELAKNMGKSELQSKILQRVYNRSTPEEQRWIVRIILKGPTVLLPILSYPH</sequence>
<dbReference type="Pfam" id="PF04675">
    <property type="entry name" value="DNA_ligase_A_N"/>
    <property type="match status" value="1"/>
</dbReference>
<feature type="region of interest" description="Disordered" evidence="2">
    <location>
        <begin position="1"/>
        <end position="20"/>
    </location>
</feature>
<dbReference type="AlphaFoldDB" id="A0A4Y9Y1G1"/>